<protein>
    <submittedName>
        <fullName evidence="1">Uncharacterized protein</fullName>
    </submittedName>
</protein>
<gene>
    <name evidence="1" type="ORF">EV44_g6273</name>
</gene>
<name>A0A0B1PC46_UNCNE</name>
<reference evidence="1 2" key="1">
    <citation type="journal article" date="2014" name="BMC Genomics">
        <title>Adaptive genomic structural variation in the grape powdery mildew pathogen, Erysiphe necator.</title>
        <authorList>
            <person name="Jones L."/>
            <person name="Riaz S."/>
            <person name="Morales-Cruz A."/>
            <person name="Amrine K.C."/>
            <person name="McGuire B."/>
            <person name="Gubler W.D."/>
            <person name="Walker M.A."/>
            <person name="Cantu D."/>
        </authorList>
    </citation>
    <scope>NUCLEOTIDE SEQUENCE [LARGE SCALE GENOMIC DNA]</scope>
    <source>
        <strain evidence="2">c</strain>
    </source>
</reference>
<keyword evidence="2" id="KW-1185">Reference proteome</keyword>
<dbReference type="AlphaFoldDB" id="A0A0B1PC46"/>
<dbReference type="EMBL" id="JNVN01000092">
    <property type="protein sequence ID" value="KHJ36257.1"/>
    <property type="molecule type" value="Genomic_DNA"/>
</dbReference>
<accession>A0A0B1PC46</accession>
<sequence>MSESSSKVRGARILNEIESEACSLEDVLSSLQVRCSSYHNIPGLPLELFRLLQSHSLKGYLAIRSNPTTAAATALINHIIVYQLTNYRGTVVLLDFTGNFTVTQLKNQCGVESLSHLYVFKLLEQSKEVFEEVKQWMLFEEHASHHKVWVGTIMIGAEKIGDWNGKEKVLVSCGRNGWMNVARDEPKAFTEEISVEEAWKISTGKNQNVRWRAWCDEGEYKWS</sequence>
<comment type="caution">
    <text evidence="1">The sequence shown here is derived from an EMBL/GenBank/DDBJ whole genome shotgun (WGS) entry which is preliminary data.</text>
</comment>
<organism evidence="1 2">
    <name type="scientific">Uncinula necator</name>
    <name type="common">Grape powdery mildew</name>
    <dbReference type="NCBI Taxonomy" id="52586"/>
    <lineage>
        <taxon>Eukaryota</taxon>
        <taxon>Fungi</taxon>
        <taxon>Dikarya</taxon>
        <taxon>Ascomycota</taxon>
        <taxon>Pezizomycotina</taxon>
        <taxon>Leotiomycetes</taxon>
        <taxon>Erysiphales</taxon>
        <taxon>Erysiphaceae</taxon>
        <taxon>Erysiphe</taxon>
    </lineage>
</organism>
<dbReference type="STRING" id="52586.A0A0B1PC46"/>
<evidence type="ECO:0000313" key="2">
    <source>
        <dbReference type="Proteomes" id="UP000030854"/>
    </source>
</evidence>
<evidence type="ECO:0000313" key="1">
    <source>
        <dbReference type="EMBL" id="KHJ36257.1"/>
    </source>
</evidence>
<dbReference type="HOGENOM" id="CLU_1240945_0_0_1"/>
<proteinExistence type="predicted"/>
<dbReference type="Proteomes" id="UP000030854">
    <property type="component" value="Unassembled WGS sequence"/>
</dbReference>